<dbReference type="GO" id="GO:0004519">
    <property type="term" value="F:endonuclease activity"/>
    <property type="evidence" value="ECO:0007669"/>
    <property type="project" value="UniProtKB-KW"/>
</dbReference>
<name>A0A370I1F8_9NOCA</name>
<evidence type="ECO:0000313" key="3">
    <source>
        <dbReference type="Proteomes" id="UP000254869"/>
    </source>
</evidence>
<protein>
    <submittedName>
        <fullName evidence="2">Putative restriction endonuclease</fullName>
    </submittedName>
</protein>
<evidence type="ECO:0000313" key="2">
    <source>
        <dbReference type="EMBL" id="RDI64557.1"/>
    </source>
</evidence>
<dbReference type="InterPro" id="IPR011335">
    <property type="entry name" value="Restrct_endonuc-II-like"/>
</dbReference>
<keyword evidence="2" id="KW-0378">Hydrolase</keyword>
<organism evidence="2 3">
    <name type="scientific">Nocardia pseudobrasiliensis</name>
    <dbReference type="NCBI Taxonomy" id="45979"/>
    <lineage>
        <taxon>Bacteria</taxon>
        <taxon>Bacillati</taxon>
        <taxon>Actinomycetota</taxon>
        <taxon>Actinomycetes</taxon>
        <taxon>Mycobacteriales</taxon>
        <taxon>Nocardiaceae</taxon>
        <taxon>Nocardia</taxon>
    </lineage>
</organism>
<dbReference type="EMBL" id="QQBC01000008">
    <property type="protein sequence ID" value="RDI64557.1"/>
    <property type="molecule type" value="Genomic_DNA"/>
</dbReference>
<dbReference type="Gene3D" id="3.90.1570.10">
    <property type="entry name" value="tt1808, chain A"/>
    <property type="match status" value="1"/>
</dbReference>
<sequence length="111" mass="12382">MIDRDAARTAHEANTRTFYGRDLLLVAEVVSRRSGSEHVDRVDKIYDYAHAGIGQYWIIDLEPHPRIEVHVLIDGEYGSPTTVHAGDVLSLESPFPISIDPAVLLDVDSAW</sequence>
<proteinExistence type="predicted"/>
<keyword evidence="3" id="KW-1185">Reference proteome</keyword>
<dbReference type="InterPro" id="IPR012296">
    <property type="entry name" value="Nuclease_put_TT1808"/>
</dbReference>
<dbReference type="CDD" id="cd06260">
    <property type="entry name" value="DUF820-like"/>
    <property type="match status" value="1"/>
</dbReference>
<accession>A0A370I1F8</accession>
<dbReference type="InterPro" id="IPR008538">
    <property type="entry name" value="Uma2"/>
</dbReference>
<dbReference type="SUPFAM" id="SSF52980">
    <property type="entry name" value="Restriction endonuclease-like"/>
    <property type="match status" value="1"/>
</dbReference>
<feature type="domain" description="Putative restriction endonuclease" evidence="1">
    <location>
        <begin position="12"/>
        <end position="99"/>
    </location>
</feature>
<dbReference type="STRING" id="1210086.GCA_001613105_05557"/>
<dbReference type="Pfam" id="PF05685">
    <property type="entry name" value="Uma2"/>
    <property type="match status" value="1"/>
</dbReference>
<evidence type="ECO:0000259" key="1">
    <source>
        <dbReference type="Pfam" id="PF05685"/>
    </source>
</evidence>
<comment type="caution">
    <text evidence="2">The sequence shown here is derived from an EMBL/GenBank/DDBJ whole genome shotgun (WGS) entry which is preliminary data.</text>
</comment>
<dbReference type="AlphaFoldDB" id="A0A370I1F8"/>
<dbReference type="Proteomes" id="UP000254869">
    <property type="component" value="Unassembled WGS sequence"/>
</dbReference>
<keyword evidence="2" id="KW-0540">Nuclease</keyword>
<reference evidence="2 3" key="1">
    <citation type="submission" date="2018-07" db="EMBL/GenBank/DDBJ databases">
        <title>Genomic Encyclopedia of Type Strains, Phase IV (KMG-IV): sequencing the most valuable type-strain genomes for metagenomic binning, comparative biology and taxonomic classification.</title>
        <authorList>
            <person name="Goeker M."/>
        </authorList>
    </citation>
    <scope>NUCLEOTIDE SEQUENCE [LARGE SCALE GENOMIC DNA]</scope>
    <source>
        <strain evidence="2 3">DSM 44290</strain>
    </source>
</reference>
<keyword evidence="2" id="KW-0255">Endonuclease</keyword>
<gene>
    <name evidence="2" type="ORF">DFR76_108390</name>
</gene>